<proteinExistence type="predicted"/>
<accession>A0A6J5MZP2</accession>
<evidence type="ECO:0000313" key="1">
    <source>
        <dbReference type="EMBL" id="CAB4151457.1"/>
    </source>
</evidence>
<name>A0A6J5MZP2_9CAUD</name>
<reference evidence="1" key="1">
    <citation type="submission" date="2020-04" db="EMBL/GenBank/DDBJ databases">
        <authorList>
            <person name="Chiriac C."/>
            <person name="Salcher M."/>
            <person name="Ghai R."/>
            <person name="Kavagutti S V."/>
        </authorList>
    </citation>
    <scope>NUCLEOTIDE SEQUENCE</scope>
</reference>
<organism evidence="1">
    <name type="scientific">uncultured Caudovirales phage</name>
    <dbReference type="NCBI Taxonomy" id="2100421"/>
    <lineage>
        <taxon>Viruses</taxon>
        <taxon>Duplodnaviria</taxon>
        <taxon>Heunggongvirae</taxon>
        <taxon>Uroviricota</taxon>
        <taxon>Caudoviricetes</taxon>
        <taxon>Peduoviridae</taxon>
        <taxon>Maltschvirus</taxon>
        <taxon>Maltschvirus maltsch</taxon>
    </lineage>
</organism>
<gene>
    <name evidence="1" type="ORF">UFOVP583_18</name>
</gene>
<sequence>MITKYYNRVEATELADLPEAERIVRDERAAGKHRFSLVPKGELKVEMDVEAFMDSLVNWKAIIS</sequence>
<dbReference type="EMBL" id="LR796563">
    <property type="protein sequence ID" value="CAB4151457.1"/>
    <property type="molecule type" value="Genomic_DNA"/>
</dbReference>
<protein>
    <submittedName>
        <fullName evidence="1">Uncharacterized protein</fullName>
    </submittedName>
</protein>